<keyword evidence="3" id="KW-1185">Reference proteome</keyword>
<dbReference type="RefSeq" id="WP_029634285.1">
    <property type="nucleotide sequence ID" value="NZ_JACJTA010000022.1"/>
</dbReference>
<feature type="compositionally biased region" description="Basic residues" evidence="1">
    <location>
        <begin position="26"/>
        <end position="39"/>
    </location>
</feature>
<evidence type="ECO:0000313" key="3">
    <source>
        <dbReference type="Proteomes" id="UP000660380"/>
    </source>
</evidence>
<evidence type="ECO:0000313" key="2">
    <source>
        <dbReference type="EMBL" id="MBD2605367.1"/>
    </source>
</evidence>
<reference evidence="2 3" key="1">
    <citation type="journal article" date="2020" name="ISME J.">
        <title>Comparative genomics reveals insights into cyanobacterial evolution and habitat adaptation.</title>
        <authorList>
            <person name="Chen M.Y."/>
            <person name="Teng W.K."/>
            <person name="Zhao L."/>
            <person name="Hu C.X."/>
            <person name="Zhou Y.K."/>
            <person name="Han B.P."/>
            <person name="Song L.R."/>
            <person name="Shu W.S."/>
        </authorList>
    </citation>
    <scope>NUCLEOTIDE SEQUENCE [LARGE SCALE GENOMIC DNA]</scope>
    <source>
        <strain evidence="2 3">FACHB-248</strain>
    </source>
</reference>
<comment type="caution">
    <text evidence="2">The sequence shown here is derived from an EMBL/GenBank/DDBJ whole genome shotgun (WGS) entry which is preliminary data.</text>
</comment>
<dbReference type="EMBL" id="JACJTA010000022">
    <property type="protein sequence ID" value="MBD2605367.1"/>
    <property type="molecule type" value="Genomic_DNA"/>
</dbReference>
<name>A0ABR8GPR2_9CYAN</name>
<dbReference type="Proteomes" id="UP000660380">
    <property type="component" value="Unassembled WGS sequence"/>
</dbReference>
<accession>A0ABR8GPR2</accession>
<protein>
    <submittedName>
        <fullName evidence="2">Uncharacterized protein</fullName>
    </submittedName>
</protein>
<feature type="compositionally biased region" description="Basic and acidic residues" evidence="1">
    <location>
        <begin position="1"/>
        <end position="19"/>
    </location>
</feature>
<organism evidence="2 3">
    <name type="scientific">Scytonema hofmannii FACHB-248</name>
    <dbReference type="NCBI Taxonomy" id="1842502"/>
    <lineage>
        <taxon>Bacteria</taxon>
        <taxon>Bacillati</taxon>
        <taxon>Cyanobacteriota</taxon>
        <taxon>Cyanophyceae</taxon>
        <taxon>Nostocales</taxon>
        <taxon>Scytonemataceae</taxon>
        <taxon>Scytonema</taxon>
    </lineage>
</organism>
<gene>
    <name evidence="2" type="ORF">H6G81_12670</name>
</gene>
<feature type="region of interest" description="Disordered" evidence="1">
    <location>
        <begin position="1"/>
        <end position="57"/>
    </location>
</feature>
<feature type="compositionally biased region" description="Basic and acidic residues" evidence="1">
    <location>
        <begin position="40"/>
        <end position="57"/>
    </location>
</feature>
<proteinExistence type="predicted"/>
<sequence length="64" mass="7824">MRLKRWESPRREGRNDKGRGGSARQRQLKKQRQMLRKRLKEGNNLDNRKNNKQGEEKLIFPLFF</sequence>
<evidence type="ECO:0000256" key="1">
    <source>
        <dbReference type="SAM" id="MobiDB-lite"/>
    </source>
</evidence>